<dbReference type="GO" id="GO:0003677">
    <property type="term" value="F:DNA binding"/>
    <property type="evidence" value="ECO:0007669"/>
    <property type="project" value="UniProtKB-KW"/>
</dbReference>
<dbReference type="EMBL" id="JAROAV010000010">
    <property type="protein sequence ID" value="MDF8263244.1"/>
    <property type="molecule type" value="Genomic_DNA"/>
</dbReference>
<dbReference type="RefSeq" id="WP_277191011.1">
    <property type="nucleotide sequence ID" value="NZ_JAROAV010000010.1"/>
</dbReference>
<sequence>MTTLADVARMRLVAQRLVPPATHVADVVSWMGCTQAQDLGAARTAVALRVGASSYAPVHEALDAGTVVRSWPMRGTLHLVAAPDLGWMLGLTSERQVRQARRRHEELGLTPAVQSRAESIATAALDGCGLTRAELMAAWEEGGVDTTGQRGVHLLGLLAHRHVVCLGPVRGGQQEVVRTDRWIRQPRRLEREEAVVEWAVRYFRSHGPATLRDFLWWTKLLVSEVRPLLPQVREVLASLTIDGTEYLLDPALPDAYAEHRRATAAPMLLPAFDEILIGYTDRSALLGGHDLERVVPGGNGVFLPLVVQRGQVVGTWRRPRKAGESVQVTAFGSLPLALERRLPALTRALPTRNGRV</sequence>
<keyword evidence="2" id="KW-1185">Reference proteome</keyword>
<comment type="caution">
    <text evidence="1">The sequence shown here is derived from an EMBL/GenBank/DDBJ whole genome shotgun (WGS) entry which is preliminary data.</text>
</comment>
<dbReference type="Pfam" id="PF06224">
    <property type="entry name" value="AlkZ-like"/>
    <property type="match status" value="1"/>
</dbReference>
<organism evidence="1 2">
    <name type="scientific">Luteipulveratus flavus</name>
    <dbReference type="NCBI Taxonomy" id="3031728"/>
    <lineage>
        <taxon>Bacteria</taxon>
        <taxon>Bacillati</taxon>
        <taxon>Actinomycetota</taxon>
        <taxon>Actinomycetes</taxon>
        <taxon>Micrococcales</taxon>
        <taxon>Dermacoccaceae</taxon>
        <taxon>Luteipulveratus</taxon>
    </lineage>
</organism>
<name>A0ABT6C5B2_9MICO</name>
<evidence type="ECO:0000313" key="2">
    <source>
        <dbReference type="Proteomes" id="UP001528912"/>
    </source>
</evidence>
<protein>
    <submittedName>
        <fullName evidence="1">Winged helix DNA-binding domain-containing protein</fullName>
    </submittedName>
</protein>
<dbReference type="InterPro" id="IPR009351">
    <property type="entry name" value="AlkZ-like"/>
</dbReference>
<dbReference type="Proteomes" id="UP001528912">
    <property type="component" value="Unassembled WGS sequence"/>
</dbReference>
<dbReference type="PANTHER" id="PTHR38479:SF2">
    <property type="entry name" value="WINGED HELIX DNA-BINDING DOMAIN-CONTAINING PROTEIN"/>
    <property type="match status" value="1"/>
</dbReference>
<keyword evidence="1" id="KW-0238">DNA-binding</keyword>
<evidence type="ECO:0000313" key="1">
    <source>
        <dbReference type="EMBL" id="MDF8263244.1"/>
    </source>
</evidence>
<accession>A0ABT6C5B2</accession>
<dbReference type="PANTHER" id="PTHR38479">
    <property type="entry name" value="LMO0824 PROTEIN"/>
    <property type="match status" value="1"/>
</dbReference>
<gene>
    <name evidence="1" type="ORF">P4R38_03150</name>
</gene>
<proteinExistence type="predicted"/>
<reference evidence="1 2" key="1">
    <citation type="submission" date="2023-03" db="EMBL/GenBank/DDBJ databases">
        <title>YIM 133296 draft genome.</title>
        <authorList>
            <person name="Xiong L."/>
        </authorList>
    </citation>
    <scope>NUCLEOTIDE SEQUENCE [LARGE SCALE GENOMIC DNA]</scope>
    <source>
        <strain evidence="1 2">YIM 133296</strain>
    </source>
</reference>